<dbReference type="EMBL" id="CP001928">
    <property type="protein sequence ID" value="ADI38584.1"/>
    <property type="molecule type" value="Genomic_DNA"/>
</dbReference>
<dbReference type="SUPFAM" id="SSF49329">
    <property type="entry name" value="Cu,Zn superoxide dismutase-like"/>
    <property type="match status" value="1"/>
</dbReference>
<dbReference type="EC" id="1.15.1.1" evidence="2"/>
<dbReference type="InterPro" id="IPR024134">
    <property type="entry name" value="SOD_Cu/Zn_/chaperone"/>
</dbReference>
<dbReference type="OrthoDB" id="9792957at2"/>
<comment type="similarity">
    <text evidence="1 2">Belongs to the Cu-Zn superoxide dismutase family.</text>
</comment>
<dbReference type="AlphaFoldDB" id="D6YWS3"/>
<dbReference type="PANTHER" id="PTHR10003">
    <property type="entry name" value="SUPEROXIDE DISMUTASE CU-ZN -RELATED"/>
    <property type="match status" value="1"/>
</dbReference>
<dbReference type="Pfam" id="PF00080">
    <property type="entry name" value="Sod_Cu"/>
    <property type="match status" value="1"/>
</dbReference>
<keyword evidence="2" id="KW-0862">Zinc</keyword>
<comment type="cofactor">
    <cofactor evidence="2">
        <name>Zn(2+)</name>
        <dbReference type="ChEBI" id="CHEBI:29105"/>
    </cofactor>
    <text evidence="2">Binds 1 zinc ion per subunit.</text>
</comment>
<feature type="region of interest" description="Disordered" evidence="3">
    <location>
        <begin position="111"/>
        <end position="137"/>
    </location>
</feature>
<evidence type="ECO:0000313" key="5">
    <source>
        <dbReference type="EMBL" id="ADI38584.1"/>
    </source>
</evidence>
<keyword evidence="2" id="KW-0186">Copper</keyword>
<organism evidence="5 6">
    <name type="scientific">Waddlia chondrophila (strain ATCC VR-1470 / WSU 86-1044)</name>
    <dbReference type="NCBI Taxonomy" id="716544"/>
    <lineage>
        <taxon>Bacteria</taxon>
        <taxon>Pseudomonadati</taxon>
        <taxon>Chlamydiota</taxon>
        <taxon>Chlamydiia</taxon>
        <taxon>Parachlamydiales</taxon>
        <taxon>Waddliaceae</taxon>
        <taxon>Waddlia</taxon>
    </lineage>
</organism>
<dbReference type="HOGENOM" id="CLU_056632_8_2_0"/>
<dbReference type="STRING" id="716544.wcw_1227"/>
<sequence length="205" mass="21653">MKNIAYIAALSLILASCSKDQEKKEENASTSAQAFEVIAVDHVQEDDNDEDENGQVSKAFAVVQAKSGSEVVGAVDFIAVDNGIRIIANIGGLEPGKHGFHIHEHGDCSAHDASSAGGHFNPFNKKHGGPQSAERHEGDLGNLEADEYGFAYYDEVIEGLKLNGEHSIIGKSIVVHEGEDDLETDPSGNSGARIGCGEIISGVLN</sequence>
<keyword evidence="6" id="KW-1185">Reference proteome</keyword>
<protein>
    <recommendedName>
        <fullName evidence="2">Superoxide dismutase [Cu-Zn]</fullName>
        <ecNumber evidence="2">1.15.1.1</ecNumber>
    </recommendedName>
</protein>
<dbReference type="InterPro" id="IPR001424">
    <property type="entry name" value="SOD_Cu_Zn_dom"/>
</dbReference>
<dbReference type="PROSITE" id="PS00087">
    <property type="entry name" value="SOD_CU_ZN_1"/>
    <property type="match status" value="1"/>
</dbReference>
<dbReference type="CDD" id="cd00305">
    <property type="entry name" value="Cu-Zn_Superoxide_Dismutase"/>
    <property type="match status" value="1"/>
</dbReference>
<dbReference type="PROSITE" id="PS51257">
    <property type="entry name" value="PROKAR_LIPOPROTEIN"/>
    <property type="match status" value="1"/>
</dbReference>
<comment type="function">
    <text evidence="2">Destroys radicals which are normally produced within the cells and which are toxic to biological systems.</text>
</comment>
<feature type="domain" description="Superoxide dismutase copper/zinc binding" evidence="4">
    <location>
        <begin position="72"/>
        <end position="199"/>
    </location>
</feature>
<gene>
    <name evidence="5" type="primary">sodC</name>
    <name evidence="5" type="ordered locus">wcw_1227</name>
</gene>
<evidence type="ECO:0000256" key="1">
    <source>
        <dbReference type="ARBA" id="ARBA00010457"/>
    </source>
</evidence>
<dbReference type="PRINTS" id="PR00068">
    <property type="entry name" value="CUZNDISMTASE"/>
</dbReference>
<dbReference type="PROSITE" id="PS00332">
    <property type="entry name" value="SOD_CU_ZN_2"/>
    <property type="match status" value="1"/>
</dbReference>
<dbReference type="GO" id="GO:0005507">
    <property type="term" value="F:copper ion binding"/>
    <property type="evidence" value="ECO:0007669"/>
    <property type="project" value="InterPro"/>
</dbReference>
<comment type="cofactor">
    <cofactor evidence="2">
        <name>Cu cation</name>
        <dbReference type="ChEBI" id="CHEBI:23378"/>
    </cofactor>
    <text evidence="2">Binds 1 copper ion per subunit.</text>
</comment>
<evidence type="ECO:0000256" key="3">
    <source>
        <dbReference type="SAM" id="MobiDB-lite"/>
    </source>
</evidence>
<dbReference type="Proteomes" id="UP000001505">
    <property type="component" value="Chromosome"/>
</dbReference>
<dbReference type="KEGG" id="wch:wcw_1227"/>
<keyword evidence="2" id="KW-0479">Metal-binding</keyword>
<dbReference type="InterPro" id="IPR018152">
    <property type="entry name" value="SOD_Cu/Zn_BS"/>
</dbReference>
<evidence type="ECO:0000313" key="6">
    <source>
        <dbReference type="Proteomes" id="UP000001505"/>
    </source>
</evidence>
<comment type="catalytic activity">
    <reaction evidence="2">
        <text>2 superoxide + 2 H(+) = H2O2 + O2</text>
        <dbReference type="Rhea" id="RHEA:20696"/>
        <dbReference type="ChEBI" id="CHEBI:15378"/>
        <dbReference type="ChEBI" id="CHEBI:15379"/>
        <dbReference type="ChEBI" id="CHEBI:16240"/>
        <dbReference type="ChEBI" id="CHEBI:18421"/>
        <dbReference type="EC" id="1.15.1.1"/>
    </reaction>
</comment>
<proteinExistence type="inferred from homology"/>
<dbReference type="eggNOG" id="COG2032">
    <property type="taxonomic scope" value="Bacteria"/>
</dbReference>
<keyword evidence="2 5" id="KW-0560">Oxidoreductase</keyword>
<evidence type="ECO:0000256" key="2">
    <source>
        <dbReference type="RuleBase" id="RU000393"/>
    </source>
</evidence>
<reference evidence="5 6" key="1">
    <citation type="journal article" date="2010" name="PLoS ONE">
        <title>The Waddlia genome: a window into chlamydial biology.</title>
        <authorList>
            <person name="Bertelli C."/>
            <person name="Collyn F."/>
            <person name="Croxatto A."/>
            <person name="Ruckert C."/>
            <person name="Polkinghorne A."/>
            <person name="Kebbi-Beghdadi C."/>
            <person name="Goesmann A."/>
            <person name="Vaughan L."/>
            <person name="Greub G."/>
        </authorList>
    </citation>
    <scope>NUCLEOTIDE SEQUENCE [LARGE SCALE GENOMIC DNA]</scope>
    <source>
        <strain evidence="6">ATCC VR-1470 / WSU 86-1044</strain>
    </source>
</reference>
<dbReference type="InterPro" id="IPR036423">
    <property type="entry name" value="SOD-like_Cu/Zn_dom_sf"/>
</dbReference>
<dbReference type="RefSeq" id="WP_013182296.1">
    <property type="nucleotide sequence ID" value="NC_014225.1"/>
</dbReference>
<dbReference type="GO" id="GO:0004784">
    <property type="term" value="F:superoxide dismutase activity"/>
    <property type="evidence" value="ECO:0007669"/>
    <property type="project" value="UniProtKB-EC"/>
</dbReference>
<dbReference type="Gene3D" id="2.60.40.200">
    <property type="entry name" value="Superoxide dismutase, copper/zinc binding domain"/>
    <property type="match status" value="1"/>
</dbReference>
<name>D6YWS3_WADCW</name>
<evidence type="ECO:0000259" key="4">
    <source>
        <dbReference type="Pfam" id="PF00080"/>
    </source>
</evidence>
<accession>D6YWS3</accession>